<evidence type="ECO:0000313" key="3">
    <source>
        <dbReference type="Proteomes" id="UP000683925"/>
    </source>
</evidence>
<keyword evidence="3" id="KW-1185">Reference proteome</keyword>
<accession>A0A8S1YS67</accession>
<name>A0A8S1YS67_PAROT</name>
<dbReference type="Proteomes" id="UP000683925">
    <property type="component" value="Unassembled WGS sequence"/>
</dbReference>
<evidence type="ECO:0000313" key="2">
    <source>
        <dbReference type="EMBL" id="CAD8214884.1"/>
    </source>
</evidence>
<keyword evidence="1" id="KW-1133">Transmembrane helix</keyword>
<protein>
    <submittedName>
        <fullName evidence="2">Uncharacterized protein</fullName>
    </submittedName>
</protein>
<dbReference type="EMBL" id="CAJJDP010000197">
    <property type="protein sequence ID" value="CAD8214884.1"/>
    <property type="molecule type" value="Genomic_DNA"/>
</dbReference>
<keyword evidence="1" id="KW-0812">Transmembrane</keyword>
<feature type="transmembrane region" description="Helical" evidence="1">
    <location>
        <begin position="61"/>
        <end position="80"/>
    </location>
</feature>
<sequence>MRSSRADTITQQIGIYSTGKFKPRANQSVFRVPIIIWYLVKKQLQLGQDEPVQVIKFQNMSIFYIYYFTWILFLSPQLLYQNKEAQH</sequence>
<keyword evidence="1" id="KW-0472">Membrane</keyword>
<reference evidence="2" key="1">
    <citation type="submission" date="2021-01" db="EMBL/GenBank/DDBJ databases">
        <authorList>
            <consortium name="Genoscope - CEA"/>
            <person name="William W."/>
        </authorList>
    </citation>
    <scope>NUCLEOTIDE SEQUENCE</scope>
</reference>
<proteinExistence type="predicted"/>
<evidence type="ECO:0000256" key="1">
    <source>
        <dbReference type="SAM" id="Phobius"/>
    </source>
</evidence>
<gene>
    <name evidence="2" type="ORF">POCTA_138.1.T1930004</name>
</gene>
<dbReference type="AlphaFoldDB" id="A0A8S1YS67"/>
<organism evidence="2 3">
    <name type="scientific">Paramecium octaurelia</name>
    <dbReference type="NCBI Taxonomy" id="43137"/>
    <lineage>
        <taxon>Eukaryota</taxon>
        <taxon>Sar</taxon>
        <taxon>Alveolata</taxon>
        <taxon>Ciliophora</taxon>
        <taxon>Intramacronucleata</taxon>
        <taxon>Oligohymenophorea</taxon>
        <taxon>Peniculida</taxon>
        <taxon>Parameciidae</taxon>
        <taxon>Paramecium</taxon>
    </lineage>
</organism>
<comment type="caution">
    <text evidence="2">The sequence shown here is derived from an EMBL/GenBank/DDBJ whole genome shotgun (WGS) entry which is preliminary data.</text>
</comment>